<dbReference type="InterPro" id="IPR029058">
    <property type="entry name" value="AB_hydrolase_fold"/>
</dbReference>
<evidence type="ECO:0000313" key="2">
    <source>
        <dbReference type="EMBL" id="KIW52552.1"/>
    </source>
</evidence>
<reference evidence="2 3" key="1">
    <citation type="submission" date="2015-01" db="EMBL/GenBank/DDBJ databases">
        <title>The Genome Sequence of Exophiala xenobiotica CBS118157.</title>
        <authorList>
            <consortium name="The Broad Institute Genomics Platform"/>
            <person name="Cuomo C."/>
            <person name="de Hoog S."/>
            <person name="Gorbushina A."/>
            <person name="Stielow B."/>
            <person name="Teixiera M."/>
            <person name="Abouelleil A."/>
            <person name="Chapman S.B."/>
            <person name="Priest M."/>
            <person name="Young S.K."/>
            <person name="Wortman J."/>
            <person name="Nusbaum C."/>
            <person name="Birren B."/>
        </authorList>
    </citation>
    <scope>NUCLEOTIDE SEQUENCE [LARGE SCALE GENOMIC DNA]</scope>
    <source>
        <strain evidence="2 3">CBS 118157</strain>
    </source>
</reference>
<dbReference type="Gene3D" id="3.40.50.1820">
    <property type="entry name" value="alpha/beta hydrolase"/>
    <property type="match status" value="1"/>
</dbReference>
<accession>A0A0D2CRG0</accession>
<dbReference type="HOGENOM" id="CLU_020336_4_0_1"/>
<dbReference type="STRING" id="348802.A0A0D2CRG0"/>
<evidence type="ECO:0000313" key="3">
    <source>
        <dbReference type="Proteomes" id="UP000054342"/>
    </source>
</evidence>
<protein>
    <recommendedName>
        <fullName evidence="1">AB hydrolase-1 domain-containing protein</fullName>
    </recommendedName>
</protein>
<feature type="domain" description="AB hydrolase-1" evidence="1">
    <location>
        <begin position="41"/>
        <end position="281"/>
    </location>
</feature>
<evidence type="ECO:0000259" key="1">
    <source>
        <dbReference type="Pfam" id="PF00561"/>
    </source>
</evidence>
<dbReference type="RefSeq" id="XP_013313136.1">
    <property type="nucleotide sequence ID" value="XM_013457682.1"/>
</dbReference>
<sequence length="306" mass="33863">MATAQTATTQYVKAANGVRFAYRRIGWSIGTPLVMHIHYRANMDLWDPLFVNALAKSREVILFDNAGVGRSTGDVPETFQGWADQAIAFMEALGLKQVDFMGFSMGGYAAQYVALTAPHLVRRLILSGTSASTPSAEHIAGVVWPRENAAPEPVKALSEAVTTEEGRKALAFSFFYDDDQGRAAFDKYWARVQERTAEALVLDLLERDGGAKRQMAAAIESFRATPSGSFDRLKELKMPVLVANGDNDTLIPSSRSWELMTQIAHAQLVIYPRAGHGFLWQYPELYAAHVNMFLDGTEYDHLVPKL</sequence>
<dbReference type="SUPFAM" id="SSF53474">
    <property type="entry name" value="alpha/beta-Hydrolases"/>
    <property type="match status" value="1"/>
</dbReference>
<gene>
    <name evidence="2" type="ORF">PV05_08182</name>
</gene>
<dbReference type="PANTHER" id="PTHR43433:SF5">
    <property type="entry name" value="AB HYDROLASE-1 DOMAIN-CONTAINING PROTEIN"/>
    <property type="match status" value="1"/>
</dbReference>
<name>A0A0D2CRG0_9EURO</name>
<dbReference type="InterPro" id="IPR050471">
    <property type="entry name" value="AB_hydrolase"/>
</dbReference>
<organism evidence="2 3">
    <name type="scientific">Exophiala xenobiotica</name>
    <dbReference type="NCBI Taxonomy" id="348802"/>
    <lineage>
        <taxon>Eukaryota</taxon>
        <taxon>Fungi</taxon>
        <taxon>Dikarya</taxon>
        <taxon>Ascomycota</taxon>
        <taxon>Pezizomycotina</taxon>
        <taxon>Eurotiomycetes</taxon>
        <taxon>Chaetothyriomycetidae</taxon>
        <taxon>Chaetothyriales</taxon>
        <taxon>Herpotrichiellaceae</taxon>
        <taxon>Exophiala</taxon>
    </lineage>
</organism>
<dbReference type="PANTHER" id="PTHR43433">
    <property type="entry name" value="HYDROLASE, ALPHA/BETA FOLD FAMILY PROTEIN"/>
    <property type="match status" value="1"/>
</dbReference>
<proteinExistence type="predicted"/>
<dbReference type="OrthoDB" id="8119704at2759"/>
<dbReference type="InterPro" id="IPR000073">
    <property type="entry name" value="AB_hydrolase_1"/>
</dbReference>
<dbReference type="AlphaFoldDB" id="A0A0D2CRG0"/>
<dbReference type="GeneID" id="25330090"/>
<dbReference type="Pfam" id="PF00561">
    <property type="entry name" value="Abhydrolase_1"/>
    <property type="match status" value="1"/>
</dbReference>
<keyword evidence="3" id="KW-1185">Reference proteome</keyword>
<dbReference type="Proteomes" id="UP000054342">
    <property type="component" value="Unassembled WGS sequence"/>
</dbReference>
<dbReference type="EMBL" id="KN847321">
    <property type="protein sequence ID" value="KIW52552.1"/>
    <property type="molecule type" value="Genomic_DNA"/>
</dbReference>